<evidence type="ECO:0000256" key="6">
    <source>
        <dbReference type="ARBA" id="ARBA00022884"/>
    </source>
</evidence>
<keyword evidence="3" id="KW-0540">Nuclease</keyword>
<keyword evidence="7" id="KW-0346">Stress response</keyword>
<reference evidence="8 9" key="1">
    <citation type="submission" date="2021-03" db="EMBL/GenBank/DDBJ databases">
        <title>Enterococcal diversity collection.</title>
        <authorList>
            <person name="Gilmore M.S."/>
            <person name="Schwartzman J."/>
            <person name="Van Tyne D."/>
            <person name="Martin M."/>
            <person name="Earl A.M."/>
            <person name="Manson A.L."/>
            <person name="Straub T."/>
            <person name="Salamzade R."/>
            <person name="Saavedra J."/>
            <person name="Lebreton F."/>
            <person name="Prichula J."/>
            <person name="Schaufler K."/>
            <person name="Gaca A."/>
            <person name="Sgardioli B."/>
            <person name="Wagenaar J."/>
            <person name="Strong T."/>
        </authorList>
    </citation>
    <scope>NUCLEOTIDE SEQUENCE [LARGE SCALE GENOMIC DNA]</scope>
    <source>
        <strain evidence="8 9">669A</strain>
    </source>
</reference>
<name>A0ABS3LAQ4_9ENTE</name>
<dbReference type="Proteomes" id="UP000664601">
    <property type="component" value="Unassembled WGS sequence"/>
</dbReference>
<evidence type="ECO:0000313" key="8">
    <source>
        <dbReference type="EMBL" id="MBO1306717.1"/>
    </source>
</evidence>
<evidence type="ECO:0000256" key="2">
    <source>
        <dbReference type="ARBA" id="ARBA00022649"/>
    </source>
</evidence>
<dbReference type="SUPFAM" id="SSF54786">
    <property type="entry name" value="YcfA/nrd intein domain"/>
    <property type="match status" value="1"/>
</dbReference>
<sequence>MRNNPKNVSKEKLITILRRFGCTVFERSGGSHFAVSHPKIERTLTIPSKKPIKAVYIRDCVRFIDEVKEIDD</sequence>
<dbReference type="RefSeq" id="WP_207673644.1">
    <property type="nucleotide sequence ID" value="NZ_JAFREM010000017.1"/>
</dbReference>
<comment type="caution">
    <text evidence="8">The sequence shown here is derived from an EMBL/GenBank/DDBJ whole genome shotgun (WGS) entry which is preliminary data.</text>
</comment>
<gene>
    <name evidence="8" type="ORF">JZO70_11125</name>
</gene>
<keyword evidence="6" id="KW-0694">RNA-binding</keyword>
<keyword evidence="2" id="KW-1277">Toxin-antitoxin system</keyword>
<keyword evidence="5" id="KW-0378">Hydrolase</keyword>
<evidence type="ECO:0000256" key="4">
    <source>
        <dbReference type="ARBA" id="ARBA00022759"/>
    </source>
</evidence>
<keyword evidence="4" id="KW-0255">Endonuclease</keyword>
<organism evidence="8 9">
    <name type="scientific">Candidatus Enterococcus moelleringii</name>
    <dbReference type="NCBI Taxonomy" id="2815325"/>
    <lineage>
        <taxon>Bacteria</taxon>
        <taxon>Bacillati</taxon>
        <taxon>Bacillota</taxon>
        <taxon>Bacilli</taxon>
        <taxon>Lactobacillales</taxon>
        <taxon>Enterococcaceae</taxon>
        <taxon>Enterococcus</taxon>
    </lineage>
</organism>
<protein>
    <submittedName>
        <fullName evidence="8">Type II toxin-antitoxin system HicA family toxin</fullName>
    </submittedName>
</protein>
<comment type="similarity">
    <text evidence="1">Belongs to the HicA mRNA interferase family.</text>
</comment>
<dbReference type="EMBL" id="JAFREM010000017">
    <property type="protein sequence ID" value="MBO1306717.1"/>
    <property type="molecule type" value="Genomic_DNA"/>
</dbReference>
<accession>A0ABS3LAQ4</accession>
<dbReference type="InterPro" id="IPR012933">
    <property type="entry name" value="HicA_mRNA_interferase"/>
</dbReference>
<evidence type="ECO:0000313" key="9">
    <source>
        <dbReference type="Proteomes" id="UP000664601"/>
    </source>
</evidence>
<dbReference type="Pfam" id="PF07927">
    <property type="entry name" value="HicA_toxin"/>
    <property type="match status" value="1"/>
</dbReference>
<proteinExistence type="inferred from homology"/>
<evidence type="ECO:0000256" key="1">
    <source>
        <dbReference type="ARBA" id="ARBA00006620"/>
    </source>
</evidence>
<dbReference type="Gene3D" id="3.30.920.30">
    <property type="entry name" value="Hypothetical protein"/>
    <property type="match status" value="1"/>
</dbReference>
<dbReference type="InterPro" id="IPR038570">
    <property type="entry name" value="HicA_sf"/>
</dbReference>
<keyword evidence="9" id="KW-1185">Reference proteome</keyword>
<evidence type="ECO:0000256" key="5">
    <source>
        <dbReference type="ARBA" id="ARBA00022801"/>
    </source>
</evidence>
<evidence type="ECO:0000256" key="3">
    <source>
        <dbReference type="ARBA" id="ARBA00022722"/>
    </source>
</evidence>
<evidence type="ECO:0000256" key="7">
    <source>
        <dbReference type="ARBA" id="ARBA00023016"/>
    </source>
</evidence>